<feature type="region of interest" description="Disordered" evidence="1">
    <location>
        <begin position="65"/>
        <end position="88"/>
    </location>
</feature>
<name>A0A150GAC9_GONPE</name>
<feature type="domain" description="GYF" evidence="2">
    <location>
        <begin position="2"/>
        <end position="36"/>
    </location>
</feature>
<dbReference type="InterPro" id="IPR003169">
    <property type="entry name" value="GYF"/>
</dbReference>
<organism evidence="3 4">
    <name type="scientific">Gonium pectorale</name>
    <name type="common">Green alga</name>
    <dbReference type="NCBI Taxonomy" id="33097"/>
    <lineage>
        <taxon>Eukaryota</taxon>
        <taxon>Viridiplantae</taxon>
        <taxon>Chlorophyta</taxon>
        <taxon>core chlorophytes</taxon>
        <taxon>Chlorophyceae</taxon>
        <taxon>CS clade</taxon>
        <taxon>Chlamydomonadales</taxon>
        <taxon>Volvocaceae</taxon>
        <taxon>Gonium</taxon>
    </lineage>
</organism>
<reference evidence="4" key="1">
    <citation type="journal article" date="2016" name="Nat. Commun.">
        <title>The Gonium pectorale genome demonstrates co-option of cell cycle regulation during the evolution of multicellularity.</title>
        <authorList>
            <person name="Hanschen E.R."/>
            <person name="Marriage T.N."/>
            <person name="Ferris P.J."/>
            <person name="Hamaji T."/>
            <person name="Toyoda A."/>
            <person name="Fujiyama A."/>
            <person name="Neme R."/>
            <person name="Noguchi H."/>
            <person name="Minakuchi Y."/>
            <person name="Suzuki M."/>
            <person name="Kawai-Toyooka H."/>
            <person name="Smith D.R."/>
            <person name="Sparks H."/>
            <person name="Anderson J."/>
            <person name="Bakaric R."/>
            <person name="Luria V."/>
            <person name="Karger A."/>
            <person name="Kirschner M.W."/>
            <person name="Durand P.M."/>
            <person name="Michod R.E."/>
            <person name="Nozaki H."/>
            <person name="Olson B.J."/>
        </authorList>
    </citation>
    <scope>NUCLEOTIDE SEQUENCE [LARGE SCALE GENOMIC DNA]</scope>
    <source>
        <strain evidence="4">NIES-2863</strain>
    </source>
</reference>
<dbReference type="Proteomes" id="UP000075714">
    <property type="component" value="Unassembled WGS sequence"/>
</dbReference>
<evidence type="ECO:0000313" key="4">
    <source>
        <dbReference type="Proteomes" id="UP000075714"/>
    </source>
</evidence>
<dbReference type="Pfam" id="PF02213">
    <property type="entry name" value="GYF"/>
    <property type="match status" value="1"/>
</dbReference>
<protein>
    <recommendedName>
        <fullName evidence="2">GYF domain-containing protein</fullName>
    </recommendedName>
</protein>
<evidence type="ECO:0000313" key="3">
    <source>
        <dbReference type="EMBL" id="KXZ46778.1"/>
    </source>
</evidence>
<proteinExistence type="predicted"/>
<evidence type="ECO:0000256" key="1">
    <source>
        <dbReference type="SAM" id="MobiDB-lite"/>
    </source>
</evidence>
<dbReference type="Gene3D" id="3.30.1490.40">
    <property type="match status" value="1"/>
</dbReference>
<evidence type="ECO:0000259" key="2">
    <source>
        <dbReference type="Pfam" id="PF02213"/>
    </source>
</evidence>
<dbReference type="EMBL" id="LSYV01000041">
    <property type="protein sequence ID" value="KXZ46778.1"/>
    <property type="molecule type" value="Genomic_DNA"/>
</dbReference>
<keyword evidence="4" id="KW-1185">Reference proteome</keyword>
<accession>A0A150GAC9</accession>
<comment type="caution">
    <text evidence="3">The sequence shown here is derived from an EMBL/GenBank/DDBJ whole genome shotgun (WGS) entry which is preliminary data.</text>
</comment>
<gene>
    <name evidence="3" type="ORF">GPECTOR_40g512</name>
</gene>
<feature type="compositionally biased region" description="Basic and acidic residues" evidence="1">
    <location>
        <begin position="78"/>
        <end position="88"/>
    </location>
</feature>
<sequence length="88" mass="9806">MDPSARVQGPFPRGQFGYWLANGDVPPNLPVRAHEQRGRSDADHPFFPLTDMLTFWCHNQVAGREVSEKGDEVVADAKPQERADASDD</sequence>
<dbReference type="SUPFAM" id="SSF55277">
    <property type="entry name" value="GYF domain"/>
    <property type="match status" value="1"/>
</dbReference>
<dbReference type="InterPro" id="IPR035445">
    <property type="entry name" value="GYF-like_dom_sf"/>
</dbReference>
<dbReference type="AlphaFoldDB" id="A0A150GAC9"/>